<gene>
    <name evidence="1" type="ORF">CICLE_v100178422mg</name>
</gene>
<evidence type="ECO:0000313" key="1">
    <source>
        <dbReference type="EMBL" id="ESR59240.1"/>
    </source>
</evidence>
<dbReference type="Proteomes" id="UP000030687">
    <property type="component" value="Unassembled WGS sequence"/>
</dbReference>
<dbReference type="STRING" id="85681.V4U594"/>
<feature type="non-terminal residue" evidence="1">
    <location>
        <position position="89"/>
    </location>
</feature>
<dbReference type="Gene3D" id="3.40.50.2000">
    <property type="entry name" value="Glycogen Phosphorylase B"/>
    <property type="match status" value="1"/>
</dbReference>
<dbReference type="EMBL" id="KI536312">
    <property type="protein sequence ID" value="ESR59240.1"/>
    <property type="molecule type" value="Genomic_DNA"/>
</dbReference>
<dbReference type="SUPFAM" id="SSF53756">
    <property type="entry name" value="UDP-Glycosyltransferase/glycogen phosphorylase"/>
    <property type="match status" value="1"/>
</dbReference>
<accession>V4U594</accession>
<evidence type="ECO:0000313" key="2">
    <source>
        <dbReference type="Proteomes" id="UP000030687"/>
    </source>
</evidence>
<sequence length="89" mass="10089">MLQSLLQTLVNTPLNLKRLKSSLPQNSSIHLLEIPFNSIEHDLPPCTENTDSIPHHLFPRFLQASASLEPHFKKLISELVNEQNGQKPL</sequence>
<name>V4U594_CITCL</name>
<keyword evidence="2" id="KW-1185">Reference proteome</keyword>
<protein>
    <submittedName>
        <fullName evidence="1">Uncharacterized protein</fullName>
    </submittedName>
</protein>
<dbReference type="AlphaFoldDB" id="V4U594"/>
<dbReference type="eggNOG" id="KOG1192">
    <property type="taxonomic scope" value="Eukaryota"/>
</dbReference>
<reference evidence="1 2" key="1">
    <citation type="submission" date="2013-10" db="EMBL/GenBank/DDBJ databases">
        <authorList>
            <consortium name="International Citrus Genome Consortium"/>
            <person name="Jenkins J."/>
            <person name="Schmutz J."/>
            <person name="Prochnik S."/>
            <person name="Rokhsar D."/>
            <person name="Gmitter F."/>
            <person name="Ollitrault P."/>
            <person name="Machado M."/>
            <person name="Talon M."/>
            <person name="Wincker P."/>
            <person name="Jaillon O."/>
            <person name="Morgante M."/>
        </authorList>
    </citation>
    <scope>NUCLEOTIDE SEQUENCE</scope>
    <source>
        <strain evidence="2">cv. Clemenules</strain>
    </source>
</reference>
<dbReference type="InParanoid" id="V4U594"/>
<proteinExistence type="predicted"/>
<dbReference type="KEGG" id="cic:CICLE_v100178422m"/>
<dbReference type="Gramene" id="ESR59240">
    <property type="protein sequence ID" value="ESR59240"/>
    <property type="gene ID" value="CICLE_v100178422mg"/>
</dbReference>
<organism evidence="1 2">
    <name type="scientific">Citrus clementina</name>
    <name type="common">Clementine</name>
    <name type="synonym">Citrus deliciosa x Citrus sinensis</name>
    <dbReference type="NCBI Taxonomy" id="85681"/>
    <lineage>
        <taxon>Eukaryota</taxon>
        <taxon>Viridiplantae</taxon>
        <taxon>Streptophyta</taxon>
        <taxon>Embryophyta</taxon>
        <taxon>Tracheophyta</taxon>
        <taxon>Spermatophyta</taxon>
        <taxon>Magnoliopsida</taxon>
        <taxon>eudicotyledons</taxon>
        <taxon>Gunneridae</taxon>
        <taxon>Pentapetalae</taxon>
        <taxon>rosids</taxon>
        <taxon>malvids</taxon>
        <taxon>Sapindales</taxon>
        <taxon>Rutaceae</taxon>
        <taxon>Aurantioideae</taxon>
        <taxon>Citrus</taxon>
    </lineage>
</organism>